<dbReference type="FunFam" id="3.40.1280.30:FF:000001">
    <property type="entry name" value="tRNA methyltransferase 10 homolog A"/>
    <property type="match status" value="1"/>
</dbReference>
<dbReference type="PANTHER" id="PTHR13563:SF13">
    <property type="entry name" value="TRNA METHYLTRANSFERASE 10 HOMOLOG A"/>
    <property type="match status" value="1"/>
</dbReference>
<accession>A0A8B8G6T4</accession>
<dbReference type="RefSeq" id="XP_025418296.1">
    <property type="nucleotide sequence ID" value="XM_025562511.1"/>
</dbReference>
<comment type="catalytic activity">
    <reaction evidence="5">
        <text>guanosine(9) in tRNA + S-adenosyl-L-methionine = N(1)-methylguanosine(9) in tRNA + S-adenosyl-L-homocysteine + H(+)</text>
        <dbReference type="Rhea" id="RHEA:43156"/>
        <dbReference type="Rhea" id="RHEA-COMP:10367"/>
        <dbReference type="Rhea" id="RHEA-COMP:10368"/>
        <dbReference type="ChEBI" id="CHEBI:15378"/>
        <dbReference type="ChEBI" id="CHEBI:57856"/>
        <dbReference type="ChEBI" id="CHEBI:59789"/>
        <dbReference type="ChEBI" id="CHEBI:73542"/>
        <dbReference type="ChEBI" id="CHEBI:74269"/>
        <dbReference type="EC" id="2.1.1.221"/>
    </reaction>
</comment>
<keyword evidence="2 9" id="KW-0489">Methyltransferase</keyword>
<dbReference type="InterPro" id="IPR038459">
    <property type="entry name" value="MT_TRM10-typ_sf"/>
</dbReference>
<evidence type="ECO:0000256" key="3">
    <source>
        <dbReference type="ARBA" id="ARBA00022679"/>
    </source>
</evidence>
<evidence type="ECO:0000256" key="4">
    <source>
        <dbReference type="ARBA" id="ARBA00022691"/>
    </source>
</evidence>
<evidence type="ECO:0000313" key="9">
    <source>
        <dbReference type="RefSeq" id="XP_025418296.1"/>
    </source>
</evidence>
<name>A0A8B8G6T4_9HEMI</name>
<feature type="domain" description="SAM-dependent MTase TRM10-type" evidence="7">
    <location>
        <begin position="113"/>
        <end position="303"/>
    </location>
</feature>
<evidence type="ECO:0000256" key="1">
    <source>
        <dbReference type="ARBA" id="ARBA00012797"/>
    </source>
</evidence>
<proteinExistence type="predicted"/>
<dbReference type="CDD" id="cd18101">
    <property type="entry name" value="Trm10euk_A"/>
    <property type="match status" value="1"/>
</dbReference>
<dbReference type="EC" id="2.1.1.221" evidence="1"/>
<evidence type="ECO:0000259" key="7">
    <source>
        <dbReference type="PROSITE" id="PS51675"/>
    </source>
</evidence>
<gene>
    <name evidence="9" type="primary">LOC112689016</name>
</gene>
<dbReference type="AlphaFoldDB" id="A0A8B8G6T4"/>
<keyword evidence="3" id="KW-0808">Transferase</keyword>
<dbReference type="GO" id="GO:0000049">
    <property type="term" value="F:tRNA binding"/>
    <property type="evidence" value="ECO:0007669"/>
    <property type="project" value="TreeGrafter"/>
</dbReference>
<dbReference type="OrthoDB" id="278300at2759"/>
<feature type="region of interest" description="Disordered" evidence="6">
    <location>
        <begin position="14"/>
        <end position="61"/>
    </location>
</feature>
<dbReference type="GO" id="GO:0005654">
    <property type="term" value="C:nucleoplasm"/>
    <property type="evidence" value="ECO:0007669"/>
    <property type="project" value="TreeGrafter"/>
</dbReference>
<evidence type="ECO:0000313" key="8">
    <source>
        <dbReference type="Proteomes" id="UP000694846"/>
    </source>
</evidence>
<dbReference type="InterPro" id="IPR007356">
    <property type="entry name" value="tRNA_m1G_MeTrfase_euk"/>
</dbReference>
<protein>
    <recommendedName>
        <fullName evidence="1">tRNA (guanine(9)-N(1))-methyltransferase</fullName>
        <ecNumber evidence="1">2.1.1.221</ecNumber>
    </recommendedName>
</protein>
<dbReference type="Proteomes" id="UP000694846">
    <property type="component" value="Unplaced"/>
</dbReference>
<evidence type="ECO:0000256" key="6">
    <source>
        <dbReference type="SAM" id="MobiDB-lite"/>
    </source>
</evidence>
<dbReference type="InterPro" id="IPR028564">
    <property type="entry name" value="MT_TRM10-typ"/>
</dbReference>
<dbReference type="PANTHER" id="PTHR13563">
    <property type="entry name" value="TRNA (GUANINE-9-) METHYLTRANSFERASE"/>
    <property type="match status" value="1"/>
</dbReference>
<evidence type="ECO:0000256" key="5">
    <source>
        <dbReference type="ARBA" id="ARBA00048434"/>
    </source>
</evidence>
<dbReference type="GeneID" id="112689016"/>
<keyword evidence="4" id="KW-0949">S-adenosyl-L-methionine</keyword>
<sequence>MTAVSDNVDLHLNNDFTNDVVSKPLPTIPVDGSGKRQSEEQDEFDEGEQKKCKTNDTANNVEENQMSKRQIKKIQKQQMWLEKKALRKEVNKEKKEKRKKWKAQMREAGVNIQKAKTTKMAESSCKQRVVLDLSYDDMMSDKDLIKCSNQILRCYGLNRRLKNPLQLYFCSYEGKIKETMAKHNGSEYWDINYIVKSFDKVFEKEEIVYLTSDSTNVLDNIDESKVYIIGGLVDHNSCKGASLKVAENLGIAHAKLPIDEYINMKTRKILTINHVYEIISKVVSGVSWKDAFLDTLPKRKMFFAKDEEKSLDYEDSLNGIEEENDNFTQQNN</sequence>
<evidence type="ECO:0000256" key="2">
    <source>
        <dbReference type="ARBA" id="ARBA00022603"/>
    </source>
</evidence>
<dbReference type="Gene3D" id="3.40.1280.30">
    <property type="match status" value="1"/>
</dbReference>
<dbReference type="GO" id="GO:0002939">
    <property type="term" value="P:tRNA N1-guanine methylation"/>
    <property type="evidence" value="ECO:0007669"/>
    <property type="project" value="TreeGrafter"/>
</dbReference>
<dbReference type="GO" id="GO:0052905">
    <property type="term" value="F:tRNA (guanosine(9)-N1)-methyltransferase activity"/>
    <property type="evidence" value="ECO:0007669"/>
    <property type="project" value="UniProtKB-EC"/>
</dbReference>
<reference evidence="9" key="1">
    <citation type="submission" date="2025-08" db="UniProtKB">
        <authorList>
            <consortium name="RefSeq"/>
        </authorList>
    </citation>
    <scope>IDENTIFICATION</scope>
    <source>
        <tissue evidence="9">Whole body</tissue>
    </source>
</reference>
<keyword evidence="8" id="KW-1185">Reference proteome</keyword>
<organism evidence="8 9">
    <name type="scientific">Sipha flava</name>
    <name type="common">yellow sugarcane aphid</name>
    <dbReference type="NCBI Taxonomy" id="143950"/>
    <lineage>
        <taxon>Eukaryota</taxon>
        <taxon>Metazoa</taxon>
        <taxon>Ecdysozoa</taxon>
        <taxon>Arthropoda</taxon>
        <taxon>Hexapoda</taxon>
        <taxon>Insecta</taxon>
        <taxon>Pterygota</taxon>
        <taxon>Neoptera</taxon>
        <taxon>Paraneoptera</taxon>
        <taxon>Hemiptera</taxon>
        <taxon>Sternorrhyncha</taxon>
        <taxon>Aphidomorpha</taxon>
        <taxon>Aphidoidea</taxon>
        <taxon>Aphididae</taxon>
        <taxon>Sipha</taxon>
    </lineage>
</organism>
<dbReference type="PROSITE" id="PS51675">
    <property type="entry name" value="SAM_MT_TRM10"/>
    <property type="match status" value="1"/>
</dbReference>